<dbReference type="InterPro" id="IPR050881">
    <property type="entry name" value="LL-DAP_aminotransferase"/>
</dbReference>
<keyword evidence="3 4" id="KW-0808">Transferase</keyword>
<evidence type="ECO:0000313" key="6">
    <source>
        <dbReference type="EMBL" id="MBD8062618.1"/>
    </source>
</evidence>
<feature type="domain" description="Aminotransferase class I/classII large" evidence="5">
    <location>
        <begin position="28"/>
        <end position="369"/>
    </location>
</feature>
<keyword evidence="2 4" id="KW-0032">Aminotransferase</keyword>
<gene>
    <name evidence="6" type="ORF">H9624_09805</name>
</gene>
<dbReference type="InterPro" id="IPR004839">
    <property type="entry name" value="Aminotransferase_I/II_large"/>
</dbReference>
<dbReference type="PANTHER" id="PTHR42832:SF3">
    <property type="entry name" value="L-GLUTAMINE--4-(METHYLSULFANYL)-2-OXOBUTANOATE AMINOTRANSFERASE"/>
    <property type="match status" value="1"/>
</dbReference>
<dbReference type="PANTHER" id="PTHR42832">
    <property type="entry name" value="AMINO ACID AMINOTRANSFERASE"/>
    <property type="match status" value="1"/>
</dbReference>
<evidence type="ECO:0000259" key="5">
    <source>
        <dbReference type="Pfam" id="PF00155"/>
    </source>
</evidence>
<dbReference type="EC" id="2.6.1.-" evidence="4"/>
<dbReference type="NCBIfam" id="TIGR03539">
    <property type="entry name" value="DapC_actino"/>
    <property type="match status" value="1"/>
</dbReference>
<dbReference type="InterPro" id="IPR019880">
    <property type="entry name" value="OxyQ"/>
</dbReference>
<dbReference type="InterPro" id="IPR015422">
    <property type="entry name" value="PyrdxlP-dep_Trfase_small"/>
</dbReference>
<evidence type="ECO:0000256" key="1">
    <source>
        <dbReference type="ARBA" id="ARBA00001933"/>
    </source>
</evidence>
<dbReference type="InterPro" id="IPR004838">
    <property type="entry name" value="NHTrfase_class1_PyrdxlP-BS"/>
</dbReference>
<evidence type="ECO:0000256" key="2">
    <source>
        <dbReference type="ARBA" id="ARBA00022576"/>
    </source>
</evidence>
<sequence>MFGDALPSFPWDSLAGARDRARAHAGGIVDLSVGTPVDPTPQVVQDALVAAADSPGYPTTQGTDRLRESVAGWFARRRGVPGLTPEQVLPTIGSKELVALLPAMLGLGAGDVVVHPQIAYPTYDVGARLAGAEPFPADATTAVGPGPVRLVWLNSPSNPTGRVLGVEHLRKVVEWARARGAVVASDECYAELGWAEPWASEGVPSLLDPRVCGDSHEGLLVLYSASKQSNLAGYRAAFAAGDPVLVRRLLELRKHAGMIMPGPVQAALAAAMDDDEHVAVQRERYRARREVLLAACAAAGLVVAPESEAGLYLWATTAGEADCRAIVAALAERGILAAPGEFYGPAGARHVRIALTASDERVAAAAERLSTGPLLP</sequence>
<dbReference type="InterPro" id="IPR015424">
    <property type="entry name" value="PyrdxlP-dep_Trfase"/>
</dbReference>
<reference evidence="6 7" key="1">
    <citation type="submission" date="2020-08" db="EMBL/GenBank/DDBJ databases">
        <title>A Genomic Blueprint of the Chicken Gut Microbiome.</title>
        <authorList>
            <person name="Gilroy R."/>
            <person name="Ravi A."/>
            <person name="Getino M."/>
            <person name="Pursley I."/>
            <person name="Horton D.L."/>
            <person name="Alikhan N.-F."/>
            <person name="Baker D."/>
            <person name="Gharbi K."/>
            <person name="Hall N."/>
            <person name="Watson M."/>
            <person name="Adriaenssens E.M."/>
            <person name="Foster-Nyarko E."/>
            <person name="Jarju S."/>
            <person name="Secka A."/>
            <person name="Antonio M."/>
            <person name="Oren A."/>
            <person name="Chaudhuri R."/>
            <person name="La Ragione R.M."/>
            <person name="Hildebrand F."/>
            <person name="Pallen M.J."/>
        </authorList>
    </citation>
    <scope>NUCLEOTIDE SEQUENCE [LARGE SCALE GENOMIC DNA]</scope>
    <source>
        <strain evidence="6 7">Sa1BUA1</strain>
    </source>
</reference>
<comment type="similarity">
    <text evidence="4">Belongs to the class-I pyridoxal-phosphate-dependent aminotransferase family.</text>
</comment>
<dbReference type="Pfam" id="PF00155">
    <property type="entry name" value="Aminotran_1_2"/>
    <property type="match status" value="1"/>
</dbReference>
<keyword evidence="7" id="KW-1185">Reference proteome</keyword>
<dbReference type="GO" id="GO:0009016">
    <property type="term" value="F:succinyldiaminopimelate transaminase activity"/>
    <property type="evidence" value="ECO:0007669"/>
    <property type="project" value="UniProtKB-EC"/>
</dbReference>
<dbReference type="InterPro" id="IPR015421">
    <property type="entry name" value="PyrdxlP-dep_Trfase_major"/>
</dbReference>
<proteinExistence type="inferred from homology"/>
<comment type="cofactor">
    <cofactor evidence="1 4">
        <name>pyridoxal 5'-phosphate</name>
        <dbReference type="ChEBI" id="CHEBI:597326"/>
    </cofactor>
</comment>
<dbReference type="SUPFAM" id="SSF53383">
    <property type="entry name" value="PLP-dependent transferases"/>
    <property type="match status" value="1"/>
</dbReference>
<dbReference type="Proteomes" id="UP000661894">
    <property type="component" value="Unassembled WGS sequence"/>
</dbReference>
<organism evidence="6 7">
    <name type="scientific">Oceanitalea stevensii</name>
    <dbReference type="NCBI Taxonomy" id="2763072"/>
    <lineage>
        <taxon>Bacteria</taxon>
        <taxon>Bacillati</taxon>
        <taxon>Actinomycetota</taxon>
        <taxon>Actinomycetes</taxon>
        <taxon>Micrococcales</taxon>
        <taxon>Bogoriellaceae</taxon>
        <taxon>Georgenia</taxon>
    </lineage>
</organism>
<comment type="caution">
    <text evidence="6">The sequence shown here is derived from an EMBL/GenBank/DDBJ whole genome shotgun (WGS) entry which is preliminary data.</text>
</comment>
<evidence type="ECO:0000256" key="3">
    <source>
        <dbReference type="ARBA" id="ARBA00022679"/>
    </source>
</evidence>
<accession>A0ABR8Z2Q1</accession>
<dbReference type="Gene3D" id="3.90.1150.10">
    <property type="entry name" value="Aspartate Aminotransferase, domain 1"/>
    <property type="match status" value="1"/>
</dbReference>
<dbReference type="PROSITE" id="PS00105">
    <property type="entry name" value="AA_TRANSFER_CLASS_1"/>
    <property type="match status" value="1"/>
</dbReference>
<evidence type="ECO:0000313" key="7">
    <source>
        <dbReference type="Proteomes" id="UP000661894"/>
    </source>
</evidence>
<name>A0ABR8Z2Q1_9MICO</name>
<evidence type="ECO:0000256" key="4">
    <source>
        <dbReference type="RuleBase" id="RU000481"/>
    </source>
</evidence>
<dbReference type="EMBL" id="JACSPO010000004">
    <property type="protein sequence ID" value="MBD8062618.1"/>
    <property type="molecule type" value="Genomic_DNA"/>
</dbReference>
<protein>
    <recommendedName>
        <fullName evidence="4">Aminotransferase</fullName>
        <ecNumber evidence="4">2.6.1.-</ecNumber>
    </recommendedName>
</protein>
<dbReference type="Gene3D" id="3.40.640.10">
    <property type="entry name" value="Type I PLP-dependent aspartate aminotransferase-like (Major domain)"/>
    <property type="match status" value="1"/>
</dbReference>
<dbReference type="CDD" id="cd00609">
    <property type="entry name" value="AAT_like"/>
    <property type="match status" value="1"/>
</dbReference>